<protein>
    <submittedName>
        <fullName evidence="1">Uncharacterized protein</fullName>
    </submittedName>
</protein>
<dbReference type="AlphaFoldDB" id="A0A9P3PEK0"/>
<keyword evidence="2" id="KW-1185">Reference proteome</keyword>
<evidence type="ECO:0000313" key="2">
    <source>
        <dbReference type="Proteomes" id="UP001063166"/>
    </source>
</evidence>
<evidence type="ECO:0000313" key="1">
    <source>
        <dbReference type="EMBL" id="GLB34468.1"/>
    </source>
</evidence>
<gene>
    <name evidence="1" type="ORF">LshimejAT787_0200330</name>
</gene>
<accession>A0A9P3PEK0</accession>
<sequence length="136" mass="15359">MPSPLHTESFPYGLKPRTQEYFVLHSLSRLRCTEAVLSKVSPIFRYGFFRRSPNRKKAYDNGLPATVGVSRCRCCIPHSTFFSLAGSEPGTNLKSCPKLLNLHTVPSVLGRTCTSHLFHLVPPQSYISTYWTKSRP</sequence>
<organism evidence="1 2">
    <name type="scientific">Lyophyllum shimeji</name>
    <name type="common">Hon-shimeji</name>
    <name type="synonym">Tricholoma shimeji</name>
    <dbReference type="NCBI Taxonomy" id="47721"/>
    <lineage>
        <taxon>Eukaryota</taxon>
        <taxon>Fungi</taxon>
        <taxon>Dikarya</taxon>
        <taxon>Basidiomycota</taxon>
        <taxon>Agaricomycotina</taxon>
        <taxon>Agaricomycetes</taxon>
        <taxon>Agaricomycetidae</taxon>
        <taxon>Agaricales</taxon>
        <taxon>Tricholomatineae</taxon>
        <taxon>Lyophyllaceae</taxon>
        <taxon>Lyophyllum</taxon>
    </lineage>
</organism>
<dbReference type="Proteomes" id="UP001063166">
    <property type="component" value="Unassembled WGS sequence"/>
</dbReference>
<name>A0A9P3PEK0_LYOSH</name>
<comment type="caution">
    <text evidence="1">The sequence shown here is derived from an EMBL/GenBank/DDBJ whole genome shotgun (WGS) entry which is preliminary data.</text>
</comment>
<dbReference type="EMBL" id="BRPK01000002">
    <property type="protein sequence ID" value="GLB34468.1"/>
    <property type="molecule type" value="Genomic_DNA"/>
</dbReference>
<reference evidence="1" key="1">
    <citation type="submission" date="2022-07" db="EMBL/GenBank/DDBJ databases">
        <title>The genome of Lyophyllum shimeji provides insight into the initial evolution of ectomycorrhizal fungal genome.</title>
        <authorList>
            <person name="Kobayashi Y."/>
            <person name="Shibata T."/>
            <person name="Hirakawa H."/>
            <person name="Shigenobu S."/>
            <person name="Nishiyama T."/>
            <person name="Yamada A."/>
            <person name="Hasebe M."/>
            <person name="Kawaguchi M."/>
        </authorList>
    </citation>
    <scope>NUCLEOTIDE SEQUENCE</scope>
    <source>
        <strain evidence="1">AT787</strain>
    </source>
</reference>
<proteinExistence type="predicted"/>